<evidence type="ECO:0000259" key="1">
    <source>
        <dbReference type="Pfam" id="PF12774"/>
    </source>
</evidence>
<dbReference type="Proteomes" id="UP000826195">
    <property type="component" value="Unassembled WGS sequence"/>
</dbReference>
<gene>
    <name evidence="2" type="ORF">KQX54_013380</name>
</gene>
<name>A0AAV7IH55_COTGL</name>
<comment type="caution">
    <text evidence="2">The sequence shown here is derived from an EMBL/GenBank/DDBJ whole genome shotgun (WGS) entry which is preliminary data.</text>
</comment>
<dbReference type="InterPro" id="IPR043157">
    <property type="entry name" value="Dynein_AAA1S"/>
</dbReference>
<sequence>MQITLASSLAKAMSNITQFKDETVLDSAQSQSSDKSILERIRAQVERDSECSSRFSSAGTITFKEEEIKTSIAKNFPEQENLIQSLCEKKFPKLVAEDILLLFSLFNNVFPNAYYMRVEIKGLKDQVRNVCAKEYLVREESGDEQGGT</sequence>
<organism evidence="2 3">
    <name type="scientific">Cotesia glomerata</name>
    <name type="common">Lepidopteran parasitic wasp</name>
    <name type="synonym">Apanteles glomeratus</name>
    <dbReference type="NCBI Taxonomy" id="32391"/>
    <lineage>
        <taxon>Eukaryota</taxon>
        <taxon>Metazoa</taxon>
        <taxon>Ecdysozoa</taxon>
        <taxon>Arthropoda</taxon>
        <taxon>Hexapoda</taxon>
        <taxon>Insecta</taxon>
        <taxon>Pterygota</taxon>
        <taxon>Neoptera</taxon>
        <taxon>Endopterygota</taxon>
        <taxon>Hymenoptera</taxon>
        <taxon>Apocrita</taxon>
        <taxon>Ichneumonoidea</taxon>
        <taxon>Braconidae</taxon>
        <taxon>Microgastrinae</taxon>
        <taxon>Cotesia</taxon>
    </lineage>
</organism>
<evidence type="ECO:0000313" key="2">
    <source>
        <dbReference type="EMBL" id="KAH0549744.1"/>
    </source>
</evidence>
<proteinExistence type="predicted"/>
<dbReference type="Pfam" id="PF12774">
    <property type="entry name" value="AAA_6"/>
    <property type="match status" value="1"/>
</dbReference>
<protein>
    <recommendedName>
        <fullName evidence="1">Dynein heavy chain hydrolytic ATP-binding dynein motor region domain-containing protein</fullName>
    </recommendedName>
</protein>
<reference evidence="2 3" key="1">
    <citation type="journal article" date="2021" name="J. Hered.">
        <title>A chromosome-level genome assembly of the parasitoid wasp, Cotesia glomerata (Hymenoptera: Braconidae).</title>
        <authorList>
            <person name="Pinto B.J."/>
            <person name="Weis J.J."/>
            <person name="Gamble T."/>
            <person name="Ode P.J."/>
            <person name="Paul R."/>
            <person name="Zaspel J.M."/>
        </authorList>
    </citation>
    <scope>NUCLEOTIDE SEQUENCE [LARGE SCALE GENOMIC DNA]</scope>
    <source>
        <strain evidence="2">CgM1</strain>
    </source>
</reference>
<dbReference type="EMBL" id="JAHXZJ010001864">
    <property type="protein sequence ID" value="KAH0549744.1"/>
    <property type="molecule type" value="Genomic_DNA"/>
</dbReference>
<feature type="domain" description="Dynein heavy chain hydrolytic ATP-binding dynein motor region" evidence="1">
    <location>
        <begin position="73"/>
        <end position="139"/>
    </location>
</feature>
<dbReference type="AlphaFoldDB" id="A0AAV7IH55"/>
<accession>A0AAV7IH55</accession>
<dbReference type="GO" id="GO:0005524">
    <property type="term" value="F:ATP binding"/>
    <property type="evidence" value="ECO:0007669"/>
    <property type="project" value="InterPro"/>
</dbReference>
<evidence type="ECO:0000313" key="3">
    <source>
        <dbReference type="Proteomes" id="UP000826195"/>
    </source>
</evidence>
<dbReference type="Gene3D" id="1.10.8.710">
    <property type="match status" value="1"/>
</dbReference>
<keyword evidence="3" id="KW-1185">Reference proteome</keyword>
<dbReference type="InterPro" id="IPR035699">
    <property type="entry name" value="AAA_6"/>
</dbReference>